<reference evidence="7 8" key="1">
    <citation type="journal article" date="2020" name="Microorganisms">
        <title>Osmotic Adaptation and Compatible Solute Biosynthesis of Phototrophic Bacteria as Revealed from Genome Analyses.</title>
        <authorList>
            <person name="Imhoff J.F."/>
            <person name="Rahn T."/>
            <person name="Kunzel S."/>
            <person name="Keller A."/>
            <person name="Neulinger S.C."/>
        </authorList>
    </citation>
    <scope>NUCLEOTIDE SEQUENCE [LARGE SCALE GENOMIC DNA]</scope>
    <source>
        <strain evidence="7 8">DSM 9895</strain>
    </source>
</reference>
<comment type="caution">
    <text evidence="7">The sequence shown here is derived from an EMBL/GenBank/DDBJ whole genome shotgun (WGS) entry which is preliminary data.</text>
</comment>
<gene>
    <name evidence="7" type="ORF">CKO28_11215</name>
</gene>
<feature type="compositionally biased region" description="Basic residues" evidence="4">
    <location>
        <begin position="10"/>
        <end position="39"/>
    </location>
</feature>
<evidence type="ECO:0000313" key="7">
    <source>
        <dbReference type="EMBL" id="MBK1668602.1"/>
    </source>
</evidence>
<feature type="transmembrane region" description="Helical" evidence="5">
    <location>
        <begin position="242"/>
        <end position="262"/>
    </location>
</feature>
<name>A0ABS1DF91_9PROT</name>
<protein>
    <recommendedName>
        <fullName evidence="6">Major facilitator superfamily (MFS) profile domain-containing protein</fullName>
    </recommendedName>
</protein>
<feature type="transmembrane region" description="Helical" evidence="5">
    <location>
        <begin position="450"/>
        <end position="470"/>
    </location>
</feature>
<dbReference type="InterPro" id="IPR020846">
    <property type="entry name" value="MFS_dom"/>
</dbReference>
<feature type="transmembrane region" description="Helical" evidence="5">
    <location>
        <begin position="390"/>
        <end position="407"/>
    </location>
</feature>
<evidence type="ECO:0000256" key="3">
    <source>
        <dbReference type="ARBA" id="ARBA00023136"/>
    </source>
</evidence>
<evidence type="ECO:0000313" key="8">
    <source>
        <dbReference type="Proteomes" id="UP001296873"/>
    </source>
</evidence>
<feature type="compositionally biased region" description="Low complexity" evidence="4">
    <location>
        <begin position="63"/>
        <end position="73"/>
    </location>
</feature>
<feature type="compositionally biased region" description="Pro residues" evidence="4">
    <location>
        <begin position="74"/>
        <end position="90"/>
    </location>
</feature>
<keyword evidence="1 5" id="KW-0812">Transmembrane</keyword>
<evidence type="ECO:0000256" key="4">
    <source>
        <dbReference type="SAM" id="MobiDB-lite"/>
    </source>
</evidence>
<evidence type="ECO:0000259" key="6">
    <source>
        <dbReference type="PROSITE" id="PS50850"/>
    </source>
</evidence>
<dbReference type="Gene3D" id="1.20.1250.20">
    <property type="entry name" value="MFS general substrate transporter like domains"/>
    <property type="match status" value="1"/>
</dbReference>
<feature type="transmembrane region" description="Helical" evidence="5">
    <location>
        <begin position="323"/>
        <end position="344"/>
    </location>
</feature>
<accession>A0ABS1DF91</accession>
<sequence length="515" mass="54582">MGGHRGDHRLYRRARGQRRRAGCLGGARRRLPGRAAHLRPVHDRPAAQAAATSARRRRRRCPRLSAPRLRAPSRPSPCPGISPARPPPPSTTATKRPVRSYLPFIAENLRFLAFGALAAFFSSFGQTFFIALFGGVWRADFGLSHGGYGAIYSAATLASGACLIWLGRKIDRVDLRRYTVLVCLGLTAACLFTAVVPSGWLLLPAFFALRLTGQGLMSHVSTVAMARYFNATRGKAISLASLGYPLGEALLPAIAVMLIAALGWRLSWGVFGGLLLVGLVPLMLWLLRGHGAREQARRDDAAAAAARRDDRSWSLRQVLRDPVFYPLILCMLAPPFIITGLFFHQVHLAETKGWSLQWLATCFVGFAGAQVAASLSAGALADRTGAVRMLPFYLPLLGLAALVLALFDHPGAAAAYLVLAGLTAGSSFILLGAVFAELYGTGHLGAIRSVVQACMVFATAGAPALFGWLLDAGIGFAAIATGCALYVAAAGVLLGLLQPPLRARAAEQTAAGASG</sequence>
<feature type="transmembrane region" description="Helical" evidence="5">
    <location>
        <begin position="178"/>
        <end position="201"/>
    </location>
</feature>
<dbReference type="InterPro" id="IPR036259">
    <property type="entry name" value="MFS_trans_sf"/>
</dbReference>
<feature type="transmembrane region" description="Helical" evidence="5">
    <location>
        <begin position="268"/>
        <end position="287"/>
    </location>
</feature>
<dbReference type="PANTHER" id="PTHR11360:SF308">
    <property type="entry name" value="BLL3089 PROTEIN"/>
    <property type="match status" value="1"/>
</dbReference>
<dbReference type="SUPFAM" id="SSF103473">
    <property type="entry name" value="MFS general substrate transporter"/>
    <property type="match status" value="1"/>
</dbReference>
<feature type="region of interest" description="Disordered" evidence="4">
    <location>
        <begin position="1"/>
        <end position="95"/>
    </location>
</feature>
<feature type="transmembrane region" description="Helical" evidence="5">
    <location>
        <begin position="476"/>
        <end position="497"/>
    </location>
</feature>
<evidence type="ECO:0000256" key="5">
    <source>
        <dbReference type="SAM" id="Phobius"/>
    </source>
</evidence>
<keyword evidence="3 5" id="KW-0472">Membrane</keyword>
<evidence type="ECO:0000256" key="2">
    <source>
        <dbReference type="ARBA" id="ARBA00022989"/>
    </source>
</evidence>
<dbReference type="InterPro" id="IPR011701">
    <property type="entry name" value="MFS"/>
</dbReference>
<dbReference type="Pfam" id="PF07690">
    <property type="entry name" value="MFS_1"/>
    <property type="match status" value="1"/>
</dbReference>
<dbReference type="PANTHER" id="PTHR11360">
    <property type="entry name" value="MONOCARBOXYLATE TRANSPORTER"/>
    <property type="match status" value="1"/>
</dbReference>
<dbReference type="PROSITE" id="PS50850">
    <property type="entry name" value="MFS"/>
    <property type="match status" value="1"/>
</dbReference>
<proteinExistence type="predicted"/>
<feature type="transmembrane region" description="Helical" evidence="5">
    <location>
        <begin position="149"/>
        <end position="166"/>
    </location>
</feature>
<evidence type="ECO:0000256" key="1">
    <source>
        <dbReference type="ARBA" id="ARBA00022692"/>
    </source>
</evidence>
<keyword evidence="8" id="KW-1185">Reference proteome</keyword>
<keyword evidence="2 5" id="KW-1133">Transmembrane helix</keyword>
<feature type="transmembrane region" description="Helical" evidence="5">
    <location>
        <begin position="356"/>
        <end position="378"/>
    </location>
</feature>
<feature type="transmembrane region" description="Helical" evidence="5">
    <location>
        <begin position="111"/>
        <end position="137"/>
    </location>
</feature>
<organism evidence="7 8">
    <name type="scientific">Rhodovibrio sodomensis</name>
    <dbReference type="NCBI Taxonomy" id="1088"/>
    <lineage>
        <taxon>Bacteria</taxon>
        <taxon>Pseudomonadati</taxon>
        <taxon>Pseudomonadota</taxon>
        <taxon>Alphaproteobacteria</taxon>
        <taxon>Rhodospirillales</taxon>
        <taxon>Rhodovibrionaceae</taxon>
        <taxon>Rhodovibrio</taxon>
    </lineage>
</organism>
<dbReference type="Proteomes" id="UP001296873">
    <property type="component" value="Unassembled WGS sequence"/>
</dbReference>
<feature type="domain" description="Major facilitator superfamily (MFS) profile" evidence="6">
    <location>
        <begin position="111"/>
        <end position="507"/>
    </location>
</feature>
<feature type="transmembrane region" description="Helical" evidence="5">
    <location>
        <begin position="413"/>
        <end position="438"/>
    </location>
</feature>
<dbReference type="EMBL" id="NRRL01000027">
    <property type="protein sequence ID" value="MBK1668602.1"/>
    <property type="molecule type" value="Genomic_DNA"/>
</dbReference>
<feature type="transmembrane region" description="Helical" evidence="5">
    <location>
        <begin position="207"/>
        <end position="230"/>
    </location>
</feature>
<dbReference type="InterPro" id="IPR050327">
    <property type="entry name" value="Proton-linked_MCT"/>
</dbReference>